<accession>A0A972JHN8</accession>
<dbReference type="SUPFAM" id="SSF51004">
    <property type="entry name" value="C-terminal (heme d1) domain of cytochrome cd1-nitrite reductase"/>
    <property type="match status" value="1"/>
</dbReference>
<dbReference type="PANTHER" id="PTHR47197">
    <property type="entry name" value="PROTEIN NIRF"/>
    <property type="match status" value="1"/>
</dbReference>
<evidence type="ECO:0000313" key="2">
    <source>
        <dbReference type="Proteomes" id="UP000712080"/>
    </source>
</evidence>
<protein>
    <submittedName>
        <fullName evidence="1">Uncharacterized protein</fullName>
    </submittedName>
</protein>
<organism evidence="1 2">
    <name type="scientific">Flavobacterium silvaticum</name>
    <dbReference type="NCBI Taxonomy" id="1852020"/>
    <lineage>
        <taxon>Bacteria</taxon>
        <taxon>Pseudomonadati</taxon>
        <taxon>Bacteroidota</taxon>
        <taxon>Flavobacteriia</taxon>
        <taxon>Flavobacteriales</taxon>
        <taxon>Flavobacteriaceae</taxon>
        <taxon>Flavobacterium</taxon>
    </lineage>
</organism>
<dbReference type="RefSeq" id="WP_169527246.1">
    <property type="nucleotide sequence ID" value="NZ_JAAMPU010000104.1"/>
</dbReference>
<evidence type="ECO:0000313" key="1">
    <source>
        <dbReference type="EMBL" id="NMH28140.1"/>
    </source>
</evidence>
<proteinExistence type="predicted"/>
<sequence>MNIKKLLLLSFTAAFFASCSNDDDNRAPLGDYDNGVLVLNEGGTGTVTYISDDFNTVQQDIFYEVNGETQDLGQYTQSIFFDGDRAFVISGSNKITVVNRYTFEYIATIDSGFAAPRYGTVANGKAYVTNSNTFDFPATDDYVSVINLQTLAVVGTINTNASAERIIEANGKIYVSNGFFGSGNSITVIDPSTDAITATIETDFAPNSFDIENGQLYALCAGFSGAGELIKINTQNNTLSQTIELPETQSGLANLDVDNGNFYYTASGNIYKYALNATAFTDTAFVATGSTNPYMGYGFAVNNGRIYISEAAEDFTSDGKIFVYDNSNGTLLNQTTVGLGPNGFYFN</sequence>
<name>A0A972JHN8_9FLAO</name>
<dbReference type="AlphaFoldDB" id="A0A972JHN8"/>
<dbReference type="InterPro" id="IPR015943">
    <property type="entry name" value="WD40/YVTN_repeat-like_dom_sf"/>
</dbReference>
<gene>
    <name evidence="1" type="ORF">G6047_08850</name>
</gene>
<dbReference type="Gene3D" id="2.130.10.10">
    <property type="entry name" value="YVTN repeat-like/Quinoprotein amine dehydrogenase"/>
    <property type="match status" value="1"/>
</dbReference>
<dbReference type="Proteomes" id="UP000712080">
    <property type="component" value="Unassembled WGS sequence"/>
</dbReference>
<dbReference type="InterPro" id="IPR011048">
    <property type="entry name" value="Haem_d1_sf"/>
</dbReference>
<comment type="caution">
    <text evidence="1">The sequence shown here is derived from an EMBL/GenBank/DDBJ whole genome shotgun (WGS) entry which is preliminary data.</text>
</comment>
<dbReference type="EMBL" id="JAAMPU010000104">
    <property type="protein sequence ID" value="NMH28140.1"/>
    <property type="molecule type" value="Genomic_DNA"/>
</dbReference>
<dbReference type="PROSITE" id="PS51257">
    <property type="entry name" value="PROKAR_LIPOPROTEIN"/>
    <property type="match status" value="1"/>
</dbReference>
<reference evidence="1" key="1">
    <citation type="submission" date="2020-02" db="EMBL/GenBank/DDBJ databases">
        <title>Flavobacterium sp. genome.</title>
        <authorList>
            <person name="Jung H.S."/>
            <person name="Baek J.H."/>
            <person name="Jeon C.O."/>
        </authorList>
    </citation>
    <scope>NUCLEOTIDE SEQUENCE</scope>
    <source>
        <strain evidence="1">SE-s28</strain>
    </source>
</reference>
<dbReference type="InterPro" id="IPR051200">
    <property type="entry name" value="Host-pathogen_enzymatic-act"/>
</dbReference>
<keyword evidence="2" id="KW-1185">Reference proteome</keyword>
<dbReference type="PANTHER" id="PTHR47197:SF3">
    <property type="entry name" value="DIHYDRO-HEME D1 DEHYDROGENASE"/>
    <property type="match status" value="1"/>
</dbReference>